<dbReference type="Pfam" id="PF05360">
    <property type="entry name" value="YiaAB"/>
    <property type="match status" value="2"/>
</dbReference>
<keyword evidence="1" id="KW-0812">Transmembrane</keyword>
<reference evidence="3 4" key="1">
    <citation type="submission" date="2023-07" db="EMBL/GenBank/DDBJ databases">
        <title>Sorghum-associated microbial communities from plants grown in Nebraska, USA.</title>
        <authorList>
            <person name="Schachtman D."/>
        </authorList>
    </citation>
    <scope>NUCLEOTIDE SEQUENCE [LARGE SCALE GENOMIC DNA]</scope>
    <source>
        <strain evidence="3 4">CC482</strain>
    </source>
</reference>
<evidence type="ECO:0000256" key="1">
    <source>
        <dbReference type="SAM" id="Phobius"/>
    </source>
</evidence>
<feature type="domain" description="YiaAB two helix" evidence="2">
    <location>
        <begin position="33"/>
        <end position="85"/>
    </location>
</feature>
<sequence>MESFQANANANVNANHTRKPANNFYRRRNTPTYTFMAWGAFLIACGFEFVGIYTLKQALSVQGYYAVTGVLLIITSFLLQKVARDNDEDKFLKEQNPHYRNRNTSAFSFLAWAGFIIAILAQYIGIFNLEEPLYVKGYYAIAGAFLIVSCLVLQKTIRDNEEDKAHLNISDDYQA</sequence>
<protein>
    <recommendedName>
        <fullName evidence="2">YiaAB two helix domain-containing protein</fullName>
    </recommendedName>
</protein>
<feature type="transmembrane region" description="Helical" evidence="1">
    <location>
        <begin position="35"/>
        <end position="55"/>
    </location>
</feature>
<evidence type="ECO:0000259" key="2">
    <source>
        <dbReference type="Pfam" id="PF05360"/>
    </source>
</evidence>
<proteinExistence type="predicted"/>
<gene>
    <name evidence="3" type="ORF">J2T15_005218</name>
</gene>
<dbReference type="PANTHER" id="PTHR37290">
    <property type="entry name" value="INNER MEMBRANE PROTEIN YIAA-RELATED"/>
    <property type="match status" value="1"/>
</dbReference>
<keyword evidence="4" id="KW-1185">Reference proteome</keyword>
<organism evidence="3 4">
    <name type="scientific">Paenibacillus harenae</name>
    <dbReference type="NCBI Taxonomy" id="306543"/>
    <lineage>
        <taxon>Bacteria</taxon>
        <taxon>Bacillati</taxon>
        <taxon>Bacillota</taxon>
        <taxon>Bacilli</taxon>
        <taxon>Bacillales</taxon>
        <taxon>Paenibacillaceae</taxon>
        <taxon>Paenibacillus</taxon>
    </lineage>
</organism>
<accession>A0ABT9U9S0</accession>
<comment type="caution">
    <text evidence="3">The sequence shown here is derived from an EMBL/GenBank/DDBJ whole genome shotgun (WGS) entry which is preliminary data.</text>
</comment>
<dbReference type="EMBL" id="JAUSSU010000012">
    <property type="protein sequence ID" value="MDQ0115751.1"/>
    <property type="molecule type" value="Genomic_DNA"/>
</dbReference>
<feature type="transmembrane region" description="Helical" evidence="1">
    <location>
        <begin position="104"/>
        <end position="125"/>
    </location>
</feature>
<keyword evidence="1" id="KW-0472">Membrane</keyword>
<dbReference type="InterPro" id="IPR008024">
    <property type="entry name" value="YiaAB"/>
</dbReference>
<feature type="transmembrane region" description="Helical" evidence="1">
    <location>
        <begin position="61"/>
        <end position="83"/>
    </location>
</feature>
<dbReference type="Proteomes" id="UP001229346">
    <property type="component" value="Unassembled WGS sequence"/>
</dbReference>
<feature type="transmembrane region" description="Helical" evidence="1">
    <location>
        <begin position="137"/>
        <end position="154"/>
    </location>
</feature>
<name>A0ABT9U9S0_PAEHA</name>
<evidence type="ECO:0000313" key="3">
    <source>
        <dbReference type="EMBL" id="MDQ0115751.1"/>
    </source>
</evidence>
<keyword evidence="1" id="KW-1133">Transmembrane helix</keyword>
<dbReference type="PANTHER" id="PTHR37290:SF1">
    <property type="entry name" value="INNER MEMBRANE PROTEIN YIAA"/>
    <property type="match status" value="1"/>
</dbReference>
<dbReference type="InterPro" id="IPR038972">
    <property type="entry name" value="YiaA-like"/>
</dbReference>
<evidence type="ECO:0000313" key="4">
    <source>
        <dbReference type="Proteomes" id="UP001229346"/>
    </source>
</evidence>
<feature type="domain" description="YiaAB two helix" evidence="2">
    <location>
        <begin position="107"/>
        <end position="159"/>
    </location>
</feature>